<dbReference type="GO" id="GO:0005975">
    <property type="term" value="P:carbohydrate metabolic process"/>
    <property type="evidence" value="ECO:0007669"/>
    <property type="project" value="UniProtKB-UniRule"/>
</dbReference>
<comment type="function">
    <text evidence="2 7">Hydrolysis of 6-phosphogluconolactone to 6-phosphogluconate.</text>
</comment>
<organism evidence="9 10">
    <name type="scientific">Phototrophicus methaneseepsis</name>
    <dbReference type="NCBI Taxonomy" id="2710758"/>
    <lineage>
        <taxon>Bacteria</taxon>
        <taxon>Bacillati</taxon>
        <taxon>Chloroflexota</taxon>
        <taxon>Candidatus Thermofontia</taxon>
        <taxon>Phototrophicales</taxon>
        <taxon>Phototrophicaceae</taxon>
        <taxon>Phototrophicus</taxon>
    </lineage>
</organism>
<dbReference type="RefSeq" id="WP_195169463.1">
    <property type="nucleotide sequence ID" value="NZ_CP062983.1"/>
</dbReference>
<dbReference type="KEGG" id="pmet:G4Y79_17025"/>
<protein>
    <recommendedName>
        <fullName evidence="6 7">6-phosphogluconolactonase</fullName>
        <shortName evidence="7">6PGL</shortName>
        <ecNumber evidence="5 7">3.1.1.31</ecNumber>
    </recommendedName>
</protein>
<dbReference type="InterPro" id="IPR039104">
    <property type="entry name" value="6PGL"/>
</dbReference>
<evidence type="ECO:0000256" key="7">
    <source>
        <dbReference type="RuleBase" id="RU365095"/>
    </source>
</evidence>
<dbReference type="NCBIfam" id="TIGR01198">
    <property type="entry name" value="pgl"/>
    <property type="match status" value="1"/>
</dbReference>
<dbReference type="Pfam" id="PF01182">
    <property type="entry name" value="Glucosamine_iso"/>
    <property type="match status" value="1"/>
</dbReference>
<evidence type="ECO:0000256" key="2">
    <source>
        <dbReference type="ARBA" id="ARBA00002681"/>
    </source>
</evidence>
<dbReference type="InterPro" id="IPR006148">
    <property type="entry name" value="Glc/Gal-6P_isomerase"/>
</dbReference>
<accession>A0A7S8ICC3</accession>
<keyword evidence="7 9" id="KW-0378">Hydrolase</keyword>
<evidence type="ECO:0000313" key="9">
    <source>
        <dbReference type="EMBL" id="QPC81390.1"/>
    </source>
</evidence>
<dbReference type="Gene3D" id="3.40.50.1360">
    <property type="match status" value="1"/>
</dbReference>
<dbReference type="SUPFAM" id="SSF100950">
    <property type="entry name" value="NagB/RpiA/CoA transferase-like"/>
    <property type="match status" value="1"/>
</dbReference>
<feature type="domain" description="Glucosamine/galactosamine-6-phosphate isomerase" evidence="8">
    <location>
        <begin position="8"/>
        <end position="229"/>
    </location>
</feature>
<evidence type="ECO:0000259" key="8">
    <source>
        <dbReference type="Pfam" id="PF01182"/>
    </source>
</evidence>
<dbReference type="GO" id="GO:0006098">
    <property type="term" value="P:pentose-phosphate shunt"/>
    <property type="evidence" value="ECO:0007669"/>
    <property type="project" value="UniProtKB-UniPathway"/>
</dbReference>
<proteinExistence type="inferred from homology"/>
<dbReference type="GO" id="GO:0017057">
    <property type="term" value="F:6-phosphogluconolactonase activity"/>
    <property type="evidence" value="ECO:0007669"/>
    <property type="project" value="UniProtKB-UniRule"/>
</dbReference>
<gene>
    <name evidence="7 9" type="primary">pgl</name>
    <name evidence="9" type="ORF">G4Y79_17025</name>
</gene>
<reference evidence="9 10" key="1">
    <citation type="submission" date="2020-02" db="EMBL/GenBank/DDBJ databases">
        <authorList>
            <person name="Zheng R.K."/>
            <person name="Sun C.M."/>
        </authorList>
    </citation>
    <scope>NUCLEOTIDE SEQUENCE [LARGE SCALE GENOMIC DNA]</scope>
    <source>
        <strain evidence="10">rifampicinis</strain>
    </source>
</reference>
<evidence type="ECO:0000256" key="3">
    <source>
        <dbReference type="ARBA" id="ARBA00004961"/>
    </source>
</evidence>
<dbReference type="EC" id="3.1.1.31" evidence="5 7"/>
<dbReference type="InterPro" id="IPR037171">
    <property type="entry name" value="NagB/RpiA_transferase-like"/>
</dbReference>
<evidence type="ECO:0000256" key="6">
    <source>
        <dbReference type="ARBA" id="ARBA00020337"/>
    </source>
</evidence>
<dbReference type="Proteomes" id="UP000594468">
    <property type="component" value="Chromosome"/>
</dbReference>
<dbReference type="PANTHER" id="PTHR11054">
    <property type="entry name" value="6-PHOSPHOGLUCONOLACTONASE"/>
    <property type="match status" value="1"/>
</dbReference>
<sequence length="246" mass="27477">MRILRVSNKNSLIEFAATRLAKIIIATLEHNDTFSLVLSGGSTPKPIYERLAQPDLAEHINWSKVYIFFGDERTVPPDHADSNYRMANEALFQHVPLPAANIYRMHGEDEPHQAASDYEAAIRDYMGETQPGFDMVLLGMGDDGHTASLFPGTAALHEHDKWVMANEVPQHHTWRLTMTVPLLNISENIMFLVAGSSKTDTLKAVLEGPKQPDVYPSQLIHPENEMVTWLVDAEAGAILTHVDKDI</sequence>
<dbReference type="InterPro" id="IPR005900">
    <property type="entry name" value="6-phosphogluconolactonase_DevB"/>
</dbReference>
<keyword evidence="10" id="KW-1185">Reference proteome</keyword>
<evidence type="ECO:0000256" key="1">
    <source>
        <dbReference type="ARBA" id="ARBA00000832"/>
    </source>
</evidence>
<dbReference type="EMBL" id="CP062983">
    <property type="protein sequence ID" value="QPC81390.1"/>
    <property type="molecule type" value="Genomic_DNA"/>
</dbReference>
<dbReference type="CDD" id="cd01400">
    <property type="entry name" value="6PGL"/>
    <property type="match status" value="1"/>
</dbReference>
<comment type="similarity">
    <text evidence="4 7">Belongs to the glucosamine/galactosamine-6-phosphate isomerase family. 6-phosphogluconolactonase subfamily.</text>
</comment>
<name>A0A7S8ICC3_9CHLR</name>
<dbReference type="UniPathway" id="UPA00115">
    <property type="reaction ID" value="UER00409"/>
</dbReference>
<comment type="pathway">
    <text evidence="3 7">Carbohydrate degradation; pentose phosphate pathway; D-ribulose 5-phosphate from D-glucose 6-phosphate (oxidative stage): step 2/3.</text>
</comment>
<evidence type="ECO:0000256" key="5">
    <source>
        <dbReference type="ARBA" id="ARBA00013198"/>
    </source>
</evidence>
<comment type="catalytic activity">
    <reaction evidence="1 7">
        <text>6-phospho-D-glucono-1,5-lactone + H2O = 6-phospho-D-gluconate + H(+)</text>
        <dbReference type="Rhea" id="RHEA:12556"/>
        <dbReference type="ChEBI" id="CHEBI:15377"/>
        <dbReference type="ChEBI" id="CHEBI:15378"/>
        <dbReference type="ChEBI" id="CHEBI:57955"/>
        <dbReference type="ChEBI" id="CHEBI:58759"/>
        <dbReference type="EC" id="3.1.1.31"/>
    </reaction>
</comment>
<dbReference type="PANTHER" id="PTHR11054:SF0">
    <property type="entry name" value="6-PHOSPHOGLUCONOLACTONASE"/>
    <property type="match status" value="1"/>
</dbReference>
<evidence type="ECO:0000256" key="4">
    <source>
        <dbReference type="ARBA" id="ARBA00010662"/>
    </source>
</evidence>
<dbReference type="AlphaFoldDB" id="A0A7S8ICC3"/>
<evidence type="ECO:0000313" key="10">
    <source>
        <dbReference type="Proteomes" id="UP000594468"/>
    </source>
</evidence>